<comment type="caution">
    <text evidence="1">The sequence shown here is derived from an EMBL/GenBank/DDBJ whole genome shotgun (WGS) entry which is preliminary data.</text>
</comment>
<dbReference type="EMBL" id="AYMZ01000008">
    <property type="protein sequence ID" value="ETF06844.1"/>
    <property type="molecule type" value="Genomic_DNA"/>
</dbReference>
<proteinExistence type="predicted"/>
<dbReference type="RefSeq" id="WP_024013738.1">
    <property type="nucleotide sequence ID" value="NZ_CM002330.1"/>
</dbReference>
<accession>V8R6D9</accession>
<dbReference type="HOGENOM" id="CLU_1897327_0_0_6"/>
<sequence length="135" mass="16054">MEESKSEYNNKRARVMRVVMGFVRGDHTKYDFNLAFDRFRFFDLFSRTLSISKYIEKKKITDADYGDFYYLLKVMEERRVKTNKDEFIVKGMTRINKGKIQDTTKLPVALLDEMYKEIIKGKPVDRKPISKKKSG</sequence>
<dbReference type="AlphaFoldDB" id="V8R6D9"/>
<name>V8R6D9_9PSED</name>
<dbReference type="Proteomes" id="UP000024771">
    <property type="component" value="Chromosome"/>
</dbReference>
<gene>
    <name evidence="1" type="ORF">PMO01_18520</name>
</gene>
<dbReference type="PATRIC" id="fig|1395516.4.peg.3760"/>
<evidence type="ECO:0000313" key="2">
    <source>
        <dbReference type="Proteomes" id="UP000024771"/>
    </source>
</evidence>
<organism evidence="1 2">
    <name type="scientific">Pseudomonas moraviensis R28-S</name>
    <dbReference type="NCBI Taxonomy" id="1395516"/>
    <lineage>
        <taxon>Bacteria</taxon>
        <taxon>Pseudomonadati</taxon>
        <taxon>Pseudomonadota</taxon>
        <taxon>Gammaproteobacteria</taxon>
        <taxon>Pseudomonadales</taxon>
        <taxon>Pseudomonadaceae</taxon>
        <taxon>Pseudomonas</taxon>
    </lineage>
</organism>
<protein>
    <submittedName>
        <fullName evidence="1">Uncharacterized protein</fullName>
    </submittedName>
</protein>
<reference evidence="1 2" key="1">
    <citation type="journal article" date="2014" name="Genome Announc.">
        <title>Draft Genome Sequence of Pseudomonas moraviensis R28-S.</title>
        <authorList>
            <person name="Hunter S.S."/>
            <person name="Yano H."/>
            <person name="Loftie-Eaton W."/>
            <person name="Hughes J."/>
            <person name="De Gelder L."/>
            <person name="Stragier P."/>
            <person name="De Vos P."/>
            <person name="Settles M.L."/>
            <person name="Top E.M."/>
        </authorList>
    </citation>
    <scope>NUCLEOTIDE SEQUENCE [LARGE SCALE GENOMIC DNA]</scope>
    <source>
        <strain evidence="2">R28</strain>
    </source>
</reference>
<evidence type="ECO:0000313" key="1">
    <source>
        <dbReference type="EMBL" id="ETF06844.1"/>
    </source>
</evidence>